<dbReference type="SMART" id="SM00325">
    <property type="entry name" value="RhoGEF"/>
    <property type="match status" value="1"/>
</dbReference>
<dbReference type="SMART" id="SM00228">
    <property type="entry name" value="PDZ"/>
    <property type="match status" value="1"/>
</dbReference>
<dbReference type="OrthoDB" id="8059989at2759"/>
<dbReference type="PROSITE" id="PS50898">
    <property type="entry name" value="RBD"/>
    <property type="match status" value="1"/>
</dbReference>
<feature type="domain" description="DH" evidence="4">
    <location>
        <begin position="1081"/>
        <end position="1275"/>
    </location>
</feature>
<dbReference type="InterPro" id="IPR040655">
    <property type="entry name" value="TIAM1_CC-Ex"/>
</dbReference>
<dbReference type="InterPro" id="IPR000219">
    <property type="entry name" value="DH_dom"/>
</dbReference>
<dbReference type="PROSITE" id="PS50106">
    <property type="entry name" value="PDZ"/>
    <property type="match status" value="1"/>
</dbReference>
<reference evidence="7" key="1">
    <citation type="submission" date="2025-08" db="UniProtKB">
        <authorList>
            <consortium name="RefSeq"/>
        </authorList>
    </citation>
    <scope>IDENTIFICATION</scope>
    <source>
        <tissue evidence="7">Muscle</tissue>
    </source>
</reference>
<feature type="region of interest" description="Disordered" evidence="2">
    <location>
        <begin position="968"/>
        <end position="998"/>
    </location>
</feature>
<feature type="compositionally biased region" description="Polar residues" evidence="2">
    <location>
        <begin position="1"/>
        <end position="10"/>
    </location>
</feature>
<protein>
    <submittedName>
        <fullName evidence="7">Rho guanine nucleotide exchange factor TIAM2 isoform X1</fullName>
    </submittedName>
</protein>
<feature type="compositionally biased region" description="Polar residues" evidence="2">
    <location>
        <begin position="38"/>
        <end position="59"/>
    </location>
</feature>
<dbReference type="Pfam" id="PF00595">
    <property type="entry name" value="PDZ"/>
    <property type="match status" value="1"/>
</dbReference>
<dbReference type="SMART" id="SM00233">
    <property type="entry name" value="PH"/>
    <property type="match status" value="2"/>
</dbReference>
<feature type="region of interest" description="Disordered" evidence="2">
    <location>
        <begin position="1"/>
        <end position="59"/>
    </location>
</feature>
<evidence type="ECO:0000259" key="4">
    <source>
        <dbReference type="PROSITE" id="PS50010"/>
    </source>
</evidence>
<dbReference type="PROSITE" id="PS50010">
    <property type="entry name" value="DH_2"/>
    <property type="match status" value="1"/>
</dbReference>
<evidence type="ECO:0000259" key="3">
    <source>
        <dbReference type="PROSITE" id="PS50003"/>
    </source>
</evidence>
<dbReference type="GO" id="GO:0005085">
    <property type="term" value="F:guanyl-nucleotide exchange factor activity"/>
    <property type="evidence" value="ECO:0007669"/>
    <property type="project" value="InterPro"/>
</dbReference>
<feature type="region of interest" description="Disordered" evidence="2">
    <location>
        <begin position="1450"/>
        <end position="1510"/>
    </location>
</feature>
<dbReference type="PANTHER" id="PTHR46001:SF5">
    <property type="entry name" value="RHO GUANINE NUCLEOTIDE EXCHANGE FACTOR TIAM2"/>
    <property type="match status" value="1"/>
</dbReference>
<gene>
    <name evidence="7" type="primary">LOC109059490</name>
</gene>
<dbReference type="InterPro" id="IPR003116">
    <property type="entry name" value="RBD_dom"/>
</dbReference>
<dbReference type="RefSeq" id="XP_042602161.1">
    <property type="nucleotide sequence ID" value="XM_042746227.1"/>
</dbReference>
<feature type="domain" description="RBD" evidence="6">
    <location>
        <begin position="807"/>
        <end position="878"/>
    </location>
</feature>
<keyword evidence="1" id="KW-0677">Repeat</keyword>
<dbReference type="Proteomes" id="UP001155660">
    <property type="component" value="Chromosome B20"/>
</dbReference>
<dbReference type="PROSITE" id="PS00741">
    <property type="entry name" value="DH_1"/>
    <property type="match status" value="1"/>
</dbReference>
<evidence type="ECO:0000259" key="5">
    <source>
        <dbReference type="PROSITE" id="PS50106"/>
    </source>
</evidence>
<feature type="domain" description="PDZ" evidence="5">
    <location>
        <begin position="887"/>
        <end position="970"/>
    </location>
</feature>
<dbReference type="PROSITE" id="PS50003">
    <property type="entry name" value="PH_DOMAIN"/>
    <property type="match status" value="1"/>
</dbReference>
<dbReference type="GO" id="GO:0007264">
    <property type="term" value="P:small GTPase-mediated signal transduction"/>
    <property type="evidence" value="ECO:0007669"/>
    <property type="project" value="InterPro"/>
</dbReference>
<dbReference type="InterPro" id="IPR055230">
    <property type="entry name" value="PH_Tiam1/2"/>
</dbReference>
<dbReference type="InterPro" id="IPR001478">
    <property type="entry name" value="PDZ"/>
</dbReference>
<dbReference type="Pfam" id="PF00621">
    <property type="entry name" value="RhoGEF"/>
    <property type="match status" value="1"/>
</dbReference>
<dbReference type="CDD" id="cd00160">
    <property type="entry name" value="RhoGEF"/>
    <property type="match status" value="1"/>
</dbReference>
<organism evidence="7">
    <name type="scientific">Cyprinus carpio</name>
    <name type="common">Common carp</name>
    <dbReference type="NCBI Taxonomy" id="7962"/>
    <lineage>
        <taxon>Eukaryota</taxon>
        <taxon>Metazoa</taxon>
        <taxon>Chordata</taxon>
        <taxon>Craniata</taxon>
        <taxon>Vertebrata</taxon>
        <taxon>Euteleostomi</taxon>
        <taxon>Actinopterygii</taxon>
        <taxon>Neopterygii</taxon>
        <taxon>Teleostei</taxon>
        <taxon>Ostariophysi</taxon>
        <taxon>Cypriniformes</taxon>
        <taxon>Cyprinidae</taxon>
        <taxon>Cyprininae</taxon>
        <taxon>Cyprinus</taxon>
    </lineage>
</organism>
<dbReference type="CTD" id="101886482"/>
<dbReference type="KEGG" id="ccar:109059490"/>
<dbReference type="Pfam" id="PF00169">
    <property type="entry name" value="PH"/>
    <property type="match status" value="1"/>
</dbReference>
<evidence type="ECO:0000256" key="2">
    <source>
        <dbReference type="SAM" id="MobiDB-lite"/>
    </source>
</evidence>
<feature type="domain" description="PH" evidence="3">
    <location>
        <begin position="479"/>
        <end position="593"/>
    </location>
</feature>
<dbReference type="Pfam" id="PF23014">
    <property type="entry name" value="PH_Tiam1"/>
    <property type="match status" value="1"/>
</dbReference>
<sequence>MGNTDSQHSNFLIPGKGKSSSLKLHTSKEEALSPHSWWRSSQSTSGYKDKNSFSPHKNSQPYISRHYDCIKGGSSDKVHSESHRDYDNLLFQGNGFFVGYRQQTGGLQAPMRSTSSELKDNKSSPKVLFREDGSLRVEFTNARREPDVELSLGNCLSGPVDAIQRASNGSSLSSEGSWYDSPWGNGTEDLCDNVFTTGQPSDNSSGYTTLSSTRTVDFGCLNGYSTEQSENHMGNLTCQPTVHDSQYASSDCNSNGYNANRAEEDSGIGDSVLLNLEHNGLSDLYTNPNMTVPFPTVGILAADQLEDAPHLQASLTSSQDESQTTQNYTSQTLPCRKAVPDGNTRKDSLKSRIRRLSDWTGSLSRKKRRLQEPSALDFTEVVSCGTGVTLEESRPFWNPVSSQTQLDCSGSSTGPFGQQNQSAALRQNIYENFMQGLETGSSSGTADGLQVWEGEGESSSGSMGSLEQMDFLFEKEQGVVRRAGWLTFKPLITLHKDRKLELVARRKWRQYWVTLKGCTLLLGESNGKTSPEQECTPRYAVLAEDSIVQAVPEHPKKEHVFCLSNAYGDVYLFQAANQTDLENWVTAIHSASASHLAKRQGKEDTLRLLKSQSRALLQKIDMDGKMKKMAELQLSVISDQKNRKAIESQILQWEQNLEKFNLELFRMRCYLASLQGTELPNPKSLLATAGRPSKMALGRLGIFSVSSFHALICTRDEATLKRRSRSYPRGMRNKRGLLFSSQKGLDSLTKRNREKRQSLSQIFEGYSTGSFGHPSTQSSSEQKLDGFTKLHVTAPPEGNPWECSLESRVFVLMPDTQVVSVPVKQDSVVADVLSVACKIKQLDPSMHCLHTRRHLGQDVERSTPAPTDLLKTLVYDELEVWPVNVLTINMSRPDTTVDFGFAVTGHVDGARRSHVYVSEVNPEGLASIEGLKAGDEILTLNGVSVASLDLAFMQSFFSQQELHLVLRREDNSTDDQSSVWPDCDPSEADPPQPPRANNIHLEQWTTAPAQEQEFPEGSVAPTLEELNDKAERGRKNPETVCNLYQTFPEGSVLVPEGHRNPYSTENALVRSSPRHMSVTERLRMVIQELVETEKSYVKDLGSLFEIYLKPLQRETFLSHDEMESLFGSLPEMLDFQRVFLQTLEERTTSSPEYHELETPEKLKKLLFSLGGSFLYYADHFKLYSGFCANHIKVQKVLERAKTDRAFKEFLEARNPTKQHSSTLESYLIKPVQRVLKYPLLLRELVSLTDPESDEHSHLTEALKAMEKVASHINEMQKIYEDYGTVFDQLVAEQSGPEKEVTEISMGEFIIHSSALWQNPLPSLGRMRKDPELTLFFFKRALILVYRESKLKKRMTSSRPGDLDPFKFRWLIPVSSLQVRPGNSAGSENPCVWEVVHTKSEVEGRPEMSFQLCSRNLENKANAVRAIRTLLRENAKRTAPIERQFKDLNSNFTFPRRSHPGALRTNSCQRLPPQSDEPKASDSDEGRLLDGYAHSEPPLRPSRGQSSTLSKRSTLCSLTSALEAQLQRLNFVEEPQGMSKSSTSSLQGSQVTLLEDTPGLDLNTLLARDYSVQSFGSVVNEDCFYDTVLGIQKAAIPTL</sequence>
<dbReference type="Pfam" id="PF18385">
    <property type="entry name" value="Tiam_CC_Ex"/>
    <property type="match status" value="1"/>
</dbReference>
<dbReference type="PANTHER" id="PTHR46001">
    <property type="entry name" value="TIAM (MAMMALIAN TUMOR INVASION AND METASTASIS FACTOR) HOMOLOG"/>
    <property type="match status" value="1"/>
</dbReference>
<feature type="compositionally biased region" description="Polar residues" evidence="2">
    <location>
        <begin position="313"/>
        <end position="333"/>
    </location>
</feature>
<dbReference type="GeneID" id="109059490"/>
<dbReference type="InterPro" id="IPR001849">
    <property type="entry name" value="PH_domain"/>
</dbReference>
<dbReference type="CDD" id="cd01230">
    <property type="entry name" value="PH1_Tiam1_2"/>
    <property type="match status" value="1"/>
</dbReference>
<proteinExistence type="predicted"/>
<accession>A0A9Q9XI15</accession>
<dbReference type="Pfam" id="PF02196">
    <property type="entry name" value="RBD"/>
    <property type="match status" value="1"/>
</dbReference>
<dbReference type="InterPro" id="IPR043537">
    <property type="entry name" value="Tiam1/Tiam2/Sif"/>
</dbReference>
<dbReference type="CDD" id="cd00136">
    <property type="entry name" value="PDZ_canonical"/>
    <property type="match status" value="1"/>
</dbReference>
<evidence type="ECO:0000313" key="7">
    <source>
        <dbReference type="RefSeq" id="XP_042602161.1"/>
    </source>
</evidence>
<feature type="compositionally biased region" description="Basic and acidic residues" evidence="2">
    <location>
        <begin position="1475"/>
        <end position="1487"/>
    </location>
</feature>
<dbReference type="SMR" id="A0A9Q9XI15"/>
<name>A0A9Q9XI15_CYPCA</name>
<dbReference type="InterPro" id="IPR001331">
    <property type="entry name" value="GDS_CDC24_CS"/>
</dbReference>
<evidence type="ECO:0000256" key="1">
    <source>
        <dbReference type="ARBA" id="ARBA00022737"/>
    </source>
</evidence>
<evidence type="ECO:0000259" key="6">
    <source>
        <dbReference type="PROSITE" id="PS50898"/>
    </source>
</evidence>
<feature type="region of interest" description="Disordered" evidence="2">
    <location>
        <begin position="313"/>
        <end position="348"/>
    </location>
</feature>